<evidence type="ECO:0000313" key="11">
    <source>
        <dbReference type="Proteomes" id="UP000626109"/>
    </source>
</evidence>
<keyword evidence="7" id="KW-0472">Membrane</keyword>
<protein>
    <recommendedName>
        <fullName evidence="2">carbonic anhydrase</fullName>
        <ecNumber evidence="2">4.2.1.1</ecNumber>
    </recommendedName>
</protein>
<dbReference type="Proteomes" id="UP000626109">
    <property type="component" value="Unassembled WGS sequence"/>
</dbReference>
<gene>
    <name evidence="10" type="ORF">PGLA2088_LOCUS23901</name>
</gene>
<dbReference type="CDD" id="cd00326">
    <property type="entry name" value="alpha_CA"/>
    <property type="match status" value="1"/>
</dbReference>
<name>A0A813JN25_POLGL</name>
<dbReference type="InterPro" id="IPR036398">
    <property type="entry name" value="CA_dom_sf"/>
</dbReference>
<keyword evidence="4" id="KW-0862">Zinc</keyword>
<dbReference type="GO" id="GO:0008270">
    <property type="term" value="F:zinc ion binding"/>
    <property type="evidence" value="ECO:0007669"/>
    <property type="project" value="InterPro"/>
</dbReference>
<evidence type="ECO:0000256" key="6">
    <source>
        <dbReference type="ARBA" id="ARBA00048348"/>
    </source>
</evidence>
<evidence type="ECO:0000256" key="4">
    <source>
        <dbReference type="ARBA" id="ARBA00022833"/>
    </source>
</evidence>
<evidence type="ECO:0000256" key="1">
    <source>
        <dbReference type="ARBA" id="ARBA00010718"/>
    </source>
</evidence>
<dbReference type="AlphaFoldDB" id="A0A813JN25"/>
<proteinExistence type="inferred from homology"/>
<dbReference type="PANTHER" id="PTHR18952:SF265">
    <property type="entry name" value="CARBONIC ANHYDRASE"/>
    <property type="match status" value="1"/>
</dbReference>
<feature type="domain" description="Alpha-carbonic anhydrase" evidence="9">
    <location>
        <begin position="52"/>
        <end position="311"/>
    </location>
</feature>
<keyword evidence="7" id="KW-1133">Transmembrane helix</keyword>
<comment type="similarity">
    <text evidence="1">Belongs to the alpha-carbonic anhydrase family.</text>
</comment>
<feature type="domain" description="Alpha-carbonic anhydrase" evidence="9">
    <location>
        <begin position="626"/>
        <end position="869"/>
    </location>
</feature>
<reference evidence="10" key="1">
    <citation type="submission" date="2021-02" db="EMBL/GenBank/DDBJ databases">
        <authorList>
            <person name="Dougan E. K."/>
            <person name="Rhodes N."/>
            <person name="Thang M."/>
            <person name="Chan C."/>
        </authorList>
    </citation>
    <scope>NUCLEOTIDE SEQUENCE</scope>
</reference>
<evidence type="ECO:0000259" key="9">
    <source>
        <dbReference type="PROSITE" id="PS51144"/>
    </source>
</evidence>
<evidence type="ECO:0000256" key="5">
    <source>
        <dbReference type="ARBA" id="ARBA00023239"/>
    </source>
</evidence>
<dbReference type="InterPro" id="IPR023561">
    <property type="entry name" value="Carbonic_anhydrase_a-class"/>
</dbReference>
<feature type="chain" id="PRO_5032389181" description="carbonic anhydrase" evidence="8">
    <location>
        <begin position="22"/>
        <end position="947"/>
    </location>
</feature>
<evidence type="ECO:0000256" key="8">
    <source>
        <dbReference type="SAM" id="SignalP"/>
    </source>
</evidence>
<dbReference type="PROSITE" id="PS51144">
    <property type="entry name" value="ALPHA_CA_2"/>
    <property type="match status" value="2"/>
</dbReference>
<feature type="transmembrane region" description="Helical" evidence="7">
    <location>
        <begin position="895"/>
        <end position="918"/>
    </location>
</feature>
<dbReference type="GO" id="GO:0004089">
    <property type="term" value="F:carbonate dehydratase activity"/>
    <property type="evidence" value="ECO:0007669"/>
    <property type="project" value="UniProtKB-EC"/>
</dbReference>
<keyword evidence="5" id="KW-0456">Lyase</keyword>
<feature type="signal peptide" evidence="8">
    <location>
        <begin position="1"/>
        <end position="21"/>
    </location>
</feature>
<dbReference type="InterPro" id="IPR001148">
    <property type="entry name" value="CA_dom"/>
</dbReference>
<comment type="caution">
    <text evidence="10">The sequence shown here is derived from an EMBL/GenBank/DDBJ whole genome shotgun (WGS) entry which is preliminary data.</text>
</comment>
<evidence type="ECO:0000256" key="2">
    <source>
        <dbReference type="ARBA" id="ARBA00012925"/>
    </source>
</evidence>
<evidence type="ECO:0000313" key="10">
    <source>
        <dbReference type="EMBL" id="CAE8684309.1"/>
    </source>
</evidence>
<dbReference type="EC" id="4.2.1.1" evidence="2"/>
<sequence>MMVKTPVVSTLAFLALGHAHAGNVRGLQGCPINEQSPYLSEPSPFGWPLTPNDFQFTDTGGWNDKYLLCGGERQSPIDISVGSANCPIYNKGVVGAMAQASKYKAEATLTAKVSKYMRTAFVSGNFGTLTMQDMVGHNVGYEAVQVHLTSPSLHTVGGKQYDAEMMIFHKPTNQKDMLRESIVTSVLFSHGGDSSAFSNMGFTSTDEALPEVAGNSFATPHYLDLPMGLGDSLSGTSYHYNGSVPVPPCSENVKWIVMQNVQSVSPKQTKKLQDMLTCYAGGFQKRGPQPNPYLGSCRAIEENSIKVGGSHQHETCDVAKKNGTAARSAACWDIGLTAAEQAKCVKSPLDIPSSEVMLGDGMQPFLNFTDVPAAQVTPGDYSLDVSAVNHGLLPGELGDFGAILINGRGFKVRKISFKAVSSHTWDGQHMPGELQIESVMYGDEFPGHFSDPVGNPAANQSASASAAIPAATATTGGHRRLSDVLPVDNTHRVILSIPLKLGAESPLLRQLGLPFEAYKTAIKQGSTYTVENTVRLQEGIQQALDGPFVFYSGGMTKPGCPDWGVRWMVYQTPLDISLSQLNYLSLKISGVDSSRLGVVQNPMEHKYRQSMPKFAVDAHSTCNPSKPWDYADASCWAQMFPQCDSATRQSPINIMTSDVSKVGKDSFLAATSWKPVSRLQVTNTGHSLEIANHQMGYVTLIGPDGFPEYYSVTSIVLHMPSEHFIDGRQFAAELQVVHSRQKYVAAIHGALEDAFPLVTAFLFDIGAEDNLLLKQFHLTDKMTTPLTYKETSRPVDLMRSLGPALDGDYYRYDGSLTTPTCNQGTKWFVFSHIFTMSRNQWNTFKAMHPNPFNNRPSQPTHGRVITKNSFEDSDPLKLDFYLSRHFGRDRLRPDVAWILFPIICALLLLAVVGCATFVREGVYAKLDQAGGLTGTEMAIGKGTYNQF</sequence>
<dbReference type="SMART" id="SM01057">
    <property type="entry name" value="Carb_anhydrase"/>
    <property type="match status" value="2"/>
</dbReference>
<comment type="catalytic activity">
    <reaction evidence="6">
        <text>hydrogencarbonate + H(+) = CO2 + H2O</text>
        <dbReference type="Rhea" id="RHEA:10748"/>
        <dbReference type="ChEBI" id="CHEBI:15377"/>
        <dbReference type="ChEBI" id="CHEBI:15378"/>
        <dbReference type="ChEBI" id="CHEBI:16526"/>
        <dbReference type="ChEBI" id="CHEBI:17544"/>
        <dbReference type="EC" id="4.2.1.1"/>
    </reaction>
</comment>
<dbReference type="SUPFAM" id="SSF51069">
    <property type="entry name" value="Carbonic anhydrase"/>
    <property type="match status" value="3"/>
</dbReference>
<dbReference type="PANTHER" id="PTHR18952">
    <property type="entry name" value="CARBONIC ANHYDRASE"/>
    <property type="match status" value="1"/>
</dbReference>
<accession>A0A813JN25</accession>
<evidence type="ECO:0000256" key="3">
    <source>
        <dbReference type="ARBA" id="ARBA00022723"/>
    </source>
</evidence>
<dbReference type="Pfam" id="PF00194">
    <property type="entry name" value="Carb_anhydrase"/>
    <property type="match status" value="2"/>
</dbReference>
<dbReference type="EMBL" id="CAJNNW010026299">
    <property type="protein sequence ID" value="CAE8684309.1"/>
    <property type="molecule type" value="Genomic_DNA"/>
</dbReference>
<dbReference type="Gene3D" id="3.10.200.10">
    <property type="entry name" value="Alpha carbonic anhydrase"/>
    <property type="match status" value="3"/>
</dbReference>
<keyword evidence="7" id="KW-0812">Transmembrane</keyword>
<keyword evidence="3" id="KW-0479">Metal-binding</keyword>
<organism evidence="10 11">
    <name type="scientific">Polarella glacialis</name>
    <name type="common">Dinoflagellate</name>
    <dbReference type="NCBI Taxonomy" id="89957"/>
    <lineage>
        <taxon>Eukaryota</taxon>
        <taxon>Sar</taxon>
        <taxon>Alveolata</taxon>
        <taxon>Dinophyceae</taxon>
        <taxon>Suessiales</taxon>
        <taxon>Suessiaceae</taxon>
        <taxon>Polarella</taxon>
    </lineage>
</organism>
<keyword evidence="8" id="KW-0732">Signal</keyword>
<evidence type="ECO:0000256" key="7">
    <source>
        <dbReference type="SAM" id="Phobius"/>
    </source>
</evidence>